<dbReference type="SUPFAM" id="SSF57716">
    <property type="entry name" value="Glucocorticoid receptor-like (DNA-binding domain)"/>
    <property type="match status" value="1"/>
</dbReference>
<evidence type="ECO:0000256" key="4">
    <source>
        <dbReference type="ARBA" id="ARBA00022771"/>
    </source>
</evidence>
<dbReference type="Pfam" id="PF05485">
    <property type="entry name" value="THAP"/>
    <property type="match status" value="1"/>
</dbReference>
<protein>
    <submittedName>
        <fullName evidence="14">(African queen) hypothetical protein</fullName>
    </submittedName>
</protein>
<evidence type="ECO:0000256" key="7">
    <source>
        <dbReference type="ARBA" id="ARBA00023054"/>
    </source>
</evidence>
<evidence type="ECO:0000256" key="1">
    <source>
        <dbReference type="ARBA" id="ARBA00004642"/>
    </source>
</evidence>
<organism evidence="14 15">
    <name type="scientific">Danaus chrysippus</name>
    <name type="common">African queen</name>
    <dbReference type="NCBI Taxonomy" id="151541"/>
    <lineage>
        <taxon>Eukaryota</taxon>
        <taxon>Metazoa</taxon>
        <taxon>Ecdysozoa</taxon>
        <taxon>Arthropoda</taxon>
        <taxon>Hexapoda</taxon>
        <taxon>Insecta</taxon>
        <taxon>Pterygota</taxon>
        <taxon>Neoptera</taxon>
        <taxon>Endopterygota</taxon>
        <taxon>Lepidoptera</taxon>
        <taxon>Glossata</taxon>
        <taxon>Ditrysia</taxon>
        <taxon>Papilionoidea</taxon>
        <taxon>Nymphalidae</taxon>
        <taxon>Danainae</taxon>
        <taxon>Danaini</taxon>
        <taxon>Danaina</taxon>
        <taxon>Danaus</taxon>
        <taxon>Anosia</taxon>
    </lineage>
</organism>
<evidence type="ECO:0000256" key="2">
    <source>
        <dbReference type="ARBA" id="ARBA00006177"/>
    </source>
</evidence>
<comment type="subcellular location">
    <subcellularLocation>
        <location evidence="1">Nucleus</location>
        <location evidence="1">Nucleoplasm</location>
    </subcellularLocation>
</comment>
<dbReference type="SMART" id="SM00692">
    <property type="entry name" value="DM3"/>
    <property type="match status" value="1"/>
</dbReference>
<sequence>MKSCRYCKRRFKKNSEISFHRFPKDLEERKVWLQNMRITNWTPKAHDSLCSLHFVDECFKRYHKRVLLKPGSIPTIFEGISIFPLTPRLAISMSLPRLATTNSANISTVSAIGKISCDANITELSNKTKKGPEEVTNHDYEVSSTSKKSRTEFGRLPDHHYNITPKKSSSKKLQQELMKLRKIQAKCW</sequence>
<keyword evidence="4 12" id="KW-0863">Zinc-finger</keyword>
<evidence type="ECO:0000313" key="15">
    <source>
        <dbReference type="Proteomes" id="UP000789524"/>
    </source>
</evidence>
<comment type="caution">
    <text evidence="14">The sequence shown here is derived from an EMBL/GenBank/DDBJ whole genome shotgun (WGS) entry which is preliminary data.</text>
</comment>
<evidence type="ECO:0000256" key="8">
    <source>
        <dbReference type="ARBA" id="ARBA00023125"/>
    </source>
</evidence>
<dbReference type="PROSITE" id="PS50950">
    <property type="entry name" value="ZF_THAP"/>
    <property type="match status" value="1"/>
</dbReference>
<accession>A0A8J2QSN8</accession>
<evidence type="ECO:0000256" key="12">
    <source>
        <dbReference type="PROSITE-ProRule" id="PRU00309"/>
    </source>
</evidence>
<feature type="domain" description="THAP-type" evidence="13">
    <location>
        <begin position="1"/>
        <end position="77"/>
    </location>
</feature>
<proteinExistence type="inferred from homology"/>
<dbReference type="PANTHER" id="PTHR46600:SF1">
    <property type="entry name" value="THAP DOMAIN-CONTAINING PROTEIN 1"/>
    <property type="match status" value="1"/>
</dbReference>
<evidence type="ECO:0000256" key="6">
    <source>
        <dbReference type="ARBA" id="ARBA00023015"/>
    </source>
</evidence>
<evidence type="ECO:0000313" key="14">
    <source>
        <dbReference type="EMBL" id="CAG9565318.1"/>
    </source>
</evidence>
<dbReference type="AlphaFoldDB" id="A0A8J2QSN8"/>
<evidence type="ECO:0000256" key="11">
    <source>
        <dbReference type="ARBA" id="ARBA00023306"/>
    </source>
</evidence>
<keyword evidence="10" id="KW-0539">Nucleus</keyword>
<keyword evidence="9" id="KW-0804">Transcription</keyword>
<dbReference type="InterPro" id="IPR038441">
    <property type="entry name" value="THAP_Znf_sf"/>
</dbReference>
<dbReference type="GO" id="GO:0008270">
    <property type="term" value="F:zinc ion binding"/>
    <property type="evidence" value="ECO:0007669"/>
    <property type="project" value="UniProtKB-KW"/>
</dbReference>
<keyword evidence="15" id="KW-1185">Reference proteome</keyword>
<dbReference type="Proteomes" id="UP000789524">
    <property type="component" value="Unassembled WGS sequence"/>
</dbReference>
<evidence type="ECO:0000256" key="3">
    <source>
        <dbReference type="ARBA" id="ARBA00022723"/>
    </source>
</evidence>
<keyword evidence="8 12" id="KW-0238">DNA-binding</keyword>
<dbReference type="InterPro" id="IPR026516">
    <property type="entry name" value="THAP1/10"/>
</dbReference>
<name>A0A8J2QSN8_9NEOP</name>
<dbReference type="Gene3D" id="6.20.210.20">
    <property type="entry name" value="THAP domain"/>
    <property type="match status" value="1"/>
</dbReference>
<gene>
    <name evidence="14" type="ORF">DCHRY22_LOCUS6175</name>
</gene>
<dbReference type="InterPro" id="IPR006612">
    <property type="entry name" value="THAP_Znf"/>
</dbReference>
<keyword evidence="7" id="KW-0175">Coiled coil</keyword>
<keyword evidence="5" id="KW-0862">Zinc</keyword>
<dbReference type="GO" id="GO:0005654">
    <property type="term" value="C:nucleoplasm"/>
    <property type="evidence" value="ECO:0007669"/>
    <property type="project" value="UniProtKB-SubCell"/>
</dbReference>
<comment type="similarity">
    <text evidence="2">Belongs to the THAP1 family.</text>
</comment>
<dbReference type="PANTHER" id="PTHR46600">
    <property type="entry name" value="THAP DOMAIN-CONTAINING"/>
    <property type="match status" value="1"/>
</dbReference>
<dbReference type="GO" id="GO:0043565">
    <property type="term" value="F:sequence-specific DNA binding"/>
    <property type="evidence" value="ECO:0007669"/>
    <property type="project" value="InterPro"/>
</dbReference>
<evidence type="ECO:0000256" key="9">
    <source>
        <dbReference type="ARBA" id="ARBA00023163"/>
    </source>
</evidence>
<dbReference type="SMART" id="SM00980">
    <property type="entry name" value="THAP"/>
    <property type="match status" value="1"/>
</dbReference>
<keyword evidence="6" id="KW-0805">Transcription regulation</keyword>
<dbReference type="EMBL" id="CAKASE010000053">
    <property type="protein sequence ID" value="CAG9565318.1"/>
    <property type="molecule type" value="Genomic_DNA"/>
</dbReference>
<dbReference type="OrthoDB" id="5982876at2759"/>
<evidence type="ECO:0000256" key="10">
    <source>
        <dbReference type="ARBA" id="ARBA00023242"/>
    </source>
</evidence>
<keyword evidence="11" id="KW-0131">Cell cycle</keyword>
<keyword evidence="3" id="KW-0479">Metal-binding</keyword>
<evidence type="ECO:0000259" key="13">
    <source>
        <dbReference type="PROSITE" id="PS50950"/>
    </source>
</evidence>
<evidence type="ECO:0000256" key="5">
    <source>
        <dbReference type="ARBA" id="ARBA00022833"/>
    </source>
</evidence>
<reference evidence="14" key="1">
    <citation type="submission" date="2021-09" db="EMBL/GenBank/DDBJ databases">
        <authorList>
            <person name="Martin H S."/>
        </authorList>
    </citation>
    <scope>NUCLEOTIDE SEQUENCE</scope>
</reference>